<comment type="caution">
    <text evidence="4">The sequence shown here is derived from an EMBL/GenBank/DDBJ whole genome shotgun (WGS) entry which is preliminary data.</text>
</comment>
<organism evidence="4 5">
    <name type="scientific">Nocardiopsis codii</name>
    <dbReference type="NCBI Taxonomy" id="3065942"/>
    <lineage>
        <taxon>Bacteria</taxon>
        <taxon>Bacillati</taxon>
        <taxon>Actinomycetota</taxon>
        <taxon>Actinomycetes</taxon>
        <taxon>Streptosporangiales</taxon>
        <taxon>Nocardiopsidaceae</taxon>
        <taxon>Nocardiopsis</taxon>
    </lineage>
</organism>
<dbReference type="EMBL" id="JAUZMY010000025">
    <property type="protein sequence ID" value="MEE2040069.1"/>
    <property type="molecule type" value="Genomic_DNA"/>
</dbReference>
<proteinExistence type="predicted"/>
<reference evidence="4 5" key="1">
    <citation type="submission" date="2023-08" db="EMBL/GenBank/DDBJ databases">
        <authorList>
            <person name="Girao M."/>
            <person name="Carvalho M.F."/>
        </authorList>
    </citation>
    <scope>NUCLEOTIDE SEQUENCE [LARGE SCALE GENOMIC DNA]</scope>
    <source>
        <strain evidence="4 5">CT-R113</strain>
    </source>
</reference>
<evidence type="ECO:0000313" key="5">
    <source>
        <dbReference type="Proteomes" id="UP001356095"/>
    </source>
</evidence>
<keyword evidence="2" id="KW-0378">Hydrolase</keyword>
<sequence>MESSDHSAPVPFSRVKIRVGALVFCGDEVALIRRDRPGSVHYTPPGGNVEPGEDLLVALWRELGEELDLGAAQAGAPELLWVVDQRVTRPGPTPSPRKLHLVYRLHVSPAVRDVLAVEEYDEQRDGGFEVGVVEWVDFRAAAGLPLFPPVGAALAALSSPRAVVADAGWGAVTDEDYVWV</sequence>
<evidence type="ECO:0000259" key="3">
    <source>
        <dbReference type="PROSITE" id="PS51462"/>
    </source>
</evidence>
<dbReference type="PANTHER" id="PTHR43046">
    <property type="entry name" value="GDP-MANNOSE MANNOSYL HYDROLASE"/>
    <property type="match status" value="1"/>
</dbReference>
<dbReference type="PANTHER" id="PTHR43046:SF14">
    <property type="entry name" value="MUTT_NUDIX FAMILY PROTEIN"/>
    <property type="match status" value="1"/>
</dbReference>
<dbReference type="RefSeq" id="WP_330093835.1">
    <property type="nucleotide sequence ID" value="NZ_JAUZMY010000025.1"/>
</dbReference>
<comment type="cofactor">
    <cofactor evidence="1">
        <name>Mg(2+)</name>
        <dbReference type="ChEBI" id="CHEBI:18420"/>
    </cofactor>
</comment>
<keyword evidence="5" id="KW-1185">Reference proteome</keyword>
<dbReference type="PROSITE" id="PS00893">
    <property type="entry name" value="NUDIX_BOX"/>
    <property type="match status" value="1"/>
</dbReference>
<dbReference type="Proteomes" id="UP001356095">
    <property type="component" value="Unassembled WGS sequence"/>
</dbReference>
<dbReference type="PROSITE" id="PS51462">
    <property type="entry name" value="NUDIX"/>
    <property type="match status" value="1"/>
</dbReference>
<name>A0ABU7KCV5_9ACTN</name>
<protein>
    <submittedName>
        <fullName evidence="4">NUDIX domain-containing protein</fullName>
    </submittedName>
</protein>
<evidence type="ECO:0000313" key="4">
    <source>
        <dbReference type="EMBL" id="MEE2040069.1"/>
    </source>
</evidence>
<dbReference type="InterPro" id="IPR020084">
    <property type="entry name" value="NUDIX_hydrolase_CS"/>
</dbReference>
<dbReference type="SUPFAM" id="SSF55811">
    <property type="entry name" value="Nudix"/>
    <property type="match status" value="1"/>
</dbReference>
<dbReference type="Pfam" id="PF00293">
    <property type="entry name" value="NUDIX"/>
    <property type="match status" value="1"/>
</dbReference>
<dbReference type="Gene3D" id="3.90.79.10">
    <property type="entry name" value="Nucleoside Triphosphate Pyrophosphohydrolase"/>
    <property type="match status" value="1"/>
</dbReference>
<evidence type="ECO:0000256" key="1">
    <source>
        <dbReference type="ARBA" id="ARBA00001946"/>
    </source>
</evidence>
<accession>A0ABU7KCV5</accession>
<dbReference type="InterPro" id="IPR015797">
    <property type="entry name" value="NUDIX_hydrolase-like_dom_sf"/>
</dbReference>
<feature type="domain" description="Nudix hydrolase" evidence="3">
    <location>
        <begin position="14"/>
        <end position="158"/>
    </location>
</feature>
<evidence type="ECO:0000256" key="2">
    <source>
        <dbReference type="ARBA" id="ARBA00022801"/>
    </source>
</evidence>
<gene>
    <name evidence="4" type="ORF">Q8791_22900</name>
</gene>
<dbReference type="InterPro" id="IPR000086">
    <property type="entry name" value="NUDIX_hydrolase_dom"/>
</dbReference>